<feature type="transmembrane region" description="Helical" evidence="1">
    <location>
        <begin position="155"/>
        <end position="177"/>
    </location>
</feature>
<keyword evidence="1" id="KW-0812">Transmembrane</keyword>
<proteinExistence type="predicted"/>
<accession>A0A916VJ94</accession>
<comment type="caution">
    <text evidence="2">The sequence shown here is derived from an EMBL/GenBank/DDBJ whole genome shotgun (WGS) entry which is preliminary data.</text>
</comment>
<feature type="transmembrane region" description="Helical" evidence="1">
    <location>
        <begin position="189"/>
        <end position="210"/>
    </location>
</feature>
<sequence length="221" mass="24006">MSYLPLLGVLIILLGFALKWDTFAVVIIAAFVTPLLAGMSITKVLTLLGQSFLDNRMVSLYFLVLPMIGLVESHGLRQVAINAIKKLKRATPGKVLSAYMLIREVLNALGISLNGQIAFVRPLVAPMATASAASYKLSDADKELLKGRSAAVDNLGNFFSQNCFMASSGVLLISSTMKSLKHGVSPLQIALYSIPFAVITFILTYVYNYLMDKRLAVKEEA</sequence>
<evidence type="ECO:0000313" key="2">
    <source>
        <dbReference type="EMBL" id="GFZ27449.1"/>
    </source>
</evidence>
<evidence type="ECO:0000313" key="3">
    <source>
        <dbReference type="Proteomes" id="UP000677218"/>
    </source>
</evidence>
<reference evidence="2" key="1">
    <citation type="submission" date="2020-08" db="EMBL/GenBank/DDBJ databases">
        <title>Taxonomic study for Lactobacillus species isolated from hardwood bark.</title>
        <authorList>
            <person name="Tohno M."/>
            <person name="Tanizawa Y."/>
        </authorList>
    </citation>
    <scope>NUCLEOTIDE SEQUENCE</scope>
    <source>
        <strain evidence="2">B40</strain>
    </source>
</reference>
<feature type="transmembrane region" description="Helical" evidence="1">
    <location>
        <begin position="27"/>
        <end position="48"/>
    </location>
</feature>
<evidence type="ECO:0008006" key="4">
    <source>
        <dbReference type="Google" id="ProtNLM"/>
    </source>
</evidence>
<name>A0A916VJ94_9LACO</name>
<protein>
    <recommendedName>
        <fullName evidence="4">DUF969 domain-containing protein</fullName>
    </recommendedName>
</protein>
<dbReference type="AlphaFoldDB" id="A0A916VJ94"/>
<gene>
    <name evidence="2" type="ORF">LCB40_13290</name>
</gene>
<organism evidence="2 3">
    <name type="scientific">Lactobacillus corticis</name>
    <dbReference type="NCBI Taxonomy" id="2201249"/>
    <lineage>
        <taxon>Bacteria</taxon>
        <taxon>Bacillati</taxon>
        <taxon>Bacillota</taxon>
        <taxon>Bacilli</taxon>
        <taxon>Lactobacillales</taxon>
        <taxon>Lactobacillaceae</taxon>
        <taxon>Lactobacillus</taxon>
    </lineage>
</organism>
<dbReference type="Pfam" id="PF06149">
    <property type="entry name" value="DUF969"/>
    <property type="match status" value="1"/>
</dbReference>
<keyword evidence="1" id="KW-1133">Transmembrane helix</keyword>
<evidence type="ECO:0000256" key="1">
    <source>
        <dbReference type="SAM" id="Phobius"/>
    </source>
</evidence>
<dbReference type="InterPro" id="IPR010374">
    <property type="entry name" value="DUF969"/>
</dbReference>
<dbReference type="Proteomes" id="UP000677218">
    <property type="component" value="Unassembled WGS sequence"/>
</dbReference>
<keyword evidence="3" id="KW-1185">Reference proteome</keyword>
<dbReference type="RefSeq" id="WP_212781137.1">
    <property type="nucleotide sequence ID" value="NZ_BMAY01000011.1"/>
</dbReference>
<dbReference type="EMBL" id="BMAY01000011">
    <property type="protein sequence ID" value="GFZ27449.1"/>
    <property type="molecule type" value="Genomic_DNA"/>
</dbReference>
<keyword evidence="1" id="KW-0472">Membrane</keyword>